<proteinExistence type="predicted"/>
<keyword evidence="2" id="KW-0067">ATP-binding</keyword>
<dbReference type="Gene3D" id="3.40.50.300">
    <property type="entry name" value="P-loop containing nucleotide triphosphate hydrolases"/>
    <property type="match status" value="1"/>
</dbReference>
<geneLocation type="plasmid" evidence="3 4">
    <name>pW43C</name>
</geneLocation>
<dbReference type="OrthoDB" id="9775724at2"/>
<gene>
    <name evidence="3" type="ORF">EBB79_23615</name>
</gene>
<dbReference type="CDD" id="cd05387">
    <property type="entry name" value="BY-kinase"/>
    <property type="match status" value="1"/>
</dbReference>
<accession>A0A3T0NA63</accession>
<keyword evidence="3" id="KW-0418">Kinase</keyword>
<reference evidence="3 4" key="1">
    <citation type="submission" date="2018-10" db="EMBL/GenBank/DDBJ databases">
        <title>Parasedimentitalea marina sp. nov., a psychrophilic bacterium isolated from deep seawater of the New Britain Trench.</title>
        <authorList>
            <person name="Cao J."/>
        </authorList>
    </citation>
    <scope>NUCLEOTIDE SEQUENCE [LARGE SCALE GENOMIC DNA]</scope>
    <source>
        <strain evidence="3 4">W43</strain>
        <plasmid evidence="3 4">pW43C</plasmid>
    </source>
</reference>
<dbReference type="KEGG" id="sedi:EBB79_23615"/>
<evidence type="ECO:0000256" key="2">
    <source>
        <dbReference type="ARBA" id="ARBA00022840"/>
    </source>
</evidence>
<evidence type="ECO:0000313" key="3">
    <source>
        <dbReference type="EMBL" id="AZV80918.1"/>
    </source>
</evidence>
<sequence>MKDFVTTGLEDADIAMTQQGFKKFRRRRGKRQDPVIENAPELREFLDTEPPTRIEHVPARLPEPWEILRRVPIDVRQHQLNRSPLVNFFREDPAAKAFDLLRTRLLHTLKAKGWKRVAIAAPTAGSGATFTAVNLALSLARVPHSRTILMDLNHRHPGVAEALKLNQPGDMPGFLAGDLAMEDHLIRPTDTLALGLTRAPDRNAAEILHDSHCAATLEDMIDRTAADVVIYDLPPVLEYDDLTAFLPQVDGVLLVSDSTQTTAAHLAACEKMLAGHTELLGVVLNRARSSKNG</sequence>
<keyword evidence="3" id="KW-0808">Transferase</keyword>
<dbReference type="RefSeq" id="WP_127751417.1">
    <property type="nucleotide sequence ID" value="NZ_CP033222.1"/>
</dbReference>
<dbReference type="PANTHER" id="PTHR32309:SF31">
    <property type="entry name" value="CAPSULAR EXOPOLYSACCHARIDE FAMILY"/>
    <property type="match status" value="1"/>
</dbReference>
<dbReference type="InterPro" id="IPR050445">
    <property type="entry name" value="Bact_polysacc_biosynth/exp"/>
</dbReference>
<protein>
    <submittedName>
        <fullName evidence="3">Tyrosine-protein kinase family protein</fullName>
    </submittedName>
</protein>
<dbReference type="InterPro" id="IPR027417">
    <property type="entry name" value="P-loop_NTPase"/>
</dbReference>
<dbReference type="GO" id="GO:0016301">
    <property type="term" value="F:kinase activity"/>
    <property type="evidence" value="ECO:0007669"/>
    <property type="project" value="UniProtKB-KW"/>
</dbReference>
<keyword evidence="3" id="KW-0614">Plasmid</keyword>
<evidence type="ECO:0000256" key="1">
    <source>
        <dbReference type="ARBA" id="ARBA00022741"/>
    </source>
</evidence>
<dbReference type="SUPFAM" id="SSF52540">
    <property type="entry name" value="P-loop containing nucleoside triphosphate hydrolases"/>
    <property type="match status" value="1"/>
</dbReference>
<dbReference type="InterPro" id="IPR005702">
    <property type="entry name" value="Wzc-like_C"/>
</dbReference>
<dbReference type="PANTHER" id="PTHR32309">
    <property type="entry name" value="TYROSINE-PROTEIN KINASE"/>
    <property type="match status" value="1"/>
</dbReference>
<organism evidence="3 4">
    <name type="scientific">Parasedimentitalea marina</name>
    <dbReference type="NCBI Taxonomy" id="2483033"/>
    <lineage>
        <taxon>Bacteria</taxon>
        <taxon>Pseudomonadati</taxon>
        <taxon>Pseudomonadota</taxon>
        <taxon>Alphaproteobacteria</taxon>
        <taxon>Rhodobacterales</taxon>
        <taxon>Paracoccaceae</taxon>
        <taxon>Parasedimentitalea</taxon>
    </lineage>
</organism>
<keyword evidence="1" id="KW-0547">Nucleotide-binding</keyword>
<dbReference type="Proteomes" id="UP000283063">
    <property type="component" value="Plasmid pW43C"/>
</dbReference>
<evidence type="ECO:0000313" key="4">
    <source>
        <dbReference type="Proteomes" id="UP000283063"/>
    </source>
</evidence>
<dbReference type="AlphaFoldDB" id="A0A3T0NA63"/>
<name>A0A3T0NA63_9RHOB</name>
<keyword evidence="4" id="KW-1185">Reference proteome</keyword>
<dbReference type="EMBL" id="CP033222">
    <property type="protein sequence ID" value="AZV80918.1"/>
    <property type="molecule type" value="Genomic_DNA"/>
</dbReference>